<dbReference type="AlphaFoldDB" id="A0A382V6M1"/>
<evidence type="ECO:0008006" key="9">
    <source>
        <dbReference type="Google" id="ProtNLM"/>
    </source>
</evidence>
<dbReference type="Pfam" id="PF25994">
    <property type="entry name" value="HH_AprE"/>
    <property type="match status" value="1"/>
</dbReference>
<dbReference type="InterPro" id="IPR058982">
    <property type="entry name" value="Beta-barrel_AprE"/>
</dbReference>
<dbReference type="Pfam" id="PF26002">
    <property type="entry name" value="Beta-barrel_AprE"/>
    <property type="match status" value="1"/>
</dbReference>
<evidence type="ECO:0000256" key="2">
    <source>
        <dbReference type="ARBA" id="ARBA00022692"/>
    </source>
</evidence>
<evidence type="ECO:0000259" key="6">
    <source>
        <dbReference type="Pfam" id="PF25994"/>
    </source>
</evidence>
<keyword evidence="5" id="KW-0175">Coiled coil</keyword>
<dbReference type="InterPro" id="IPR050739">
    <property type="entry name" value="MFP"/>
</dbReference>
<feature type="domain" description="AprE-like beta-barrel" evidence="7">
    <location>
        <begin position="198"/>
        <end position="287"/>
    </location>
</feature>
<feature type="non-terminal residue" evidence="8">
    <location>
        <position position="1"/>
    </location>
</feature>
<feature type="domain" description="AprE-like long alpha-helical hairpin" evidence="6">
    <location>
        <begin position="1"/>
        <end position="155"/>
    </location>
</feature>
<dbReference type="GO" id="GO:0016020">
    <property type="term" value="C:membrane"/>
    <property type="evidence" value="ECO:0007669"/>
    <property type="project" value="UniProtKB-SubCell"/>
</dbReference>
<organism evidence="8">
    <name type="scientific">marine metagenome</name>
    <dbReference type="NCBI Taxonomy" id="408172"/>
    <lineage>
        <taxon>unclassified sequences</taxon>
        <taxon>metagenomes</taxon>
        <taxon>ecological metagenomes</taxon>
    </lineage>
</organism>
<sequence length="287" mass="32215">SITFEPDLVNEHKDLVTDAIKHFNTRRSHIRNLISSQRQSVAQREQEAKEMQARISKLTESLKLIGEQIVISQGLMKENLTNRMAHLELLKERALLNGGLNESASSVKRIEAAKIEAEVRVLTLRDHYLTETRSKLDQADATYRELSQRRKKLKDSLKRTVLRAPVDGLIKYLYHSTIGGIVKPGGTVVDIVPEGDKLLIEAQLPVQEVIYVASGQIAKVRPLTPDAANFGQLEGRVVHVSPDSIREGDKIPFYLITIELESEFFKSKGKMYPLLPGIQVTCSIRTG</sequence>
<evidence type="ECO:0000256" key="5">
    <source>
        <dbReference type="SAM" id="Coils"/>
    </source>
</evidence>
<accession>A0A382V6M1</accession>
<proteinExistence type="predicted"/>
<evidence type="ECO:0000256" key="4">
    <source>
        <dbReference type="ARBA" id="ARBA00023136"/>
    </source>
</evidence>
<feature type="non-terminal residue" evidence="8">
    <location>
        <position position="287"/>
    </location>
</feature>
<evidence type="ECO:0000313" key="8">
    <source>
        <dbReference type="EMBL" id="SVD42087.1"/>
    </source>
</evidence>
<reference evidence="8" key="1">
    <citation type="submission" date="2018-05" db="EMBL/GenBank/DDBJ databases">
        <authorList>
            <person name="Lanie J.A."/>
            <person name="Ng W.-L."/>
            <person name="Kazmierczak K.M."/>
            <person name="Andrzejewski T.M."/>
            <person name="Davidsen T.M."/>
            <person name="Wayne K.J."/>
            <person name="Tettelin H."/>
            <person name="Glass J.I."/>
            <person name="Rusch D."/>
            <person name="Podicherti R."/>
            <person name="Tsui H.-C.T."/>
            <person name="Winkler M.E."/>
        </authorList>
    </citation>
    <scope>NUCLEOTIDE SEQUENCE</scope>
</reference>
<dbReference type="PANTHER" id="PTHR30386">
    <property type="entry name" value="MEMBRANE FUSION SUBUNIT OF EMRAB-TOLC MULTIDRUG EFFLUX PUMP"/>
    <property type="match status" value="1"/>
</dbReference>
<dbReference type="PANTHER" id="PTHR30386:SF26">
    <property type="entry name" value="TRANSPORT PROTEIN COMB"/>
    <property type="match status" value="1"/>
</dbReference>
<comment type="subcellular location">
    <subcellularLocation>
        <location evidence="1">Membrane</location>
        <topology evidence="1">Single-pass membrane protein</topology>
    </subcellularLocation>
</comment>
<protein>
    <recommendedName>
        <fullName evidence="9">RND efflux pump membrane fusion protein barrel-sandwich domain-containing protein</fullName>
    </recommendedName>
</protein>
<dbReference type="PRINTS" id="PR01490">
    <property type="entry name" value="RTXTOXIND"/>
</dbReference>
<evidence type="ECO:0000256" key="1">
    <source>
        <dbReference type="ARBA" id="ARBA00004167"/>
    </source>
</evidence>
<dbReference type="EMBL" id="UINC01149545">
    <property type="protein sequence ID" value="SVD42087.1"/>
    <property type="molecule type" value="Genomic_DNA"/>
</dbReference>
<gene>
    <name evidence="8" type="ORF">METZ01_LOCUS394941</name>
</gene>
<feature type="coiled-coil region" evidence="5">
    <location>
        <begin position="34"/>
        <end position="97"/>
    </location>
</feature>
<keyword evidence="2" id="KW-0812">Transmembrane</keyword>
<dbReference type="InterPro" id="IPR058781">
    <property type="entry name" value="HH_AprE-like"/>
</dbReference>
<keyword evidence="3" id="KW-1133">Transmembrane helix</keyword>
<feature type="coiled-coil region" evidence="5">
    <location>
        <begin position="129"/>
        <end position="163"/>
    </location>
</feature>
<evidence type="ECO:0000259" key="7">
    <source>
        <dbReference type="Pfam" id="PF26002"/>
    </source>
</evidence>
<keyword evidence="4" id="KW-0472">Membrane</keyword>
<name>A0A382V6M1_9ZZZZ</name>
<evidence type="ECO:0000256" key="3">
    <source>
        <dbReference type="ARBA" id="ARBA00022989"/>
    </source>
</evidence>